<dbReference type="Proteomes" id="UP001519332">
    <property type="component" value="Unassembled WGS sequence"/>
</dbReference>
<accession>A0ABS4TB07</accession>
<evidence type="ECO:0000313" key="1">
    <source>
        <dbReference type="EMBL" id="MBP2321603.1"/>
    </source>
</evidence>
<organism evidence="1 2">
    <name type="scientific">Kibdelosporangium banguiense</name>
    <dbReference type="NCBI Taxonomy" id="1365924"/>
    <lineage>
        <taxon>Bacteria</taxon>
        <taxon>Bacillati</taxon>
        <taxon>Actinomycetota</taxon>
        <taxon>Actinomycetes</taxon>
        <taxon>Pseudonocardiales</taxon>
        <taxon>Pseudonocardiaceae</taxon>
        <taxon>Kibdelosporangium</taxon>
    </lineage>
</organism>
<dbReference type="RefSeq" id="WP_209636571.1">
    <property type="nucleotide sequence ID" value="NZ_JAGINW010000001.1"/>
</dbReference>
<name>A0ABS4TB07_9PSEU</name>
<comment type="caution">
    <text evidence="1">The sequence shown here is derived from an EMBL/GenBank/DDBJ whole genome shotgun (WGS) entry which is preliminary data.</text>
</comment>
<protein>
    <recommendedName>
        <fullName evidence="3">ESX-1 secretion-associated protein</fullName>
    </recommendedName>
</protein>
<keyword evidence="2" id="KW-1185">Reference proteome</keyword>
<proteinExistence type="predicted"/>
<dbReference type="EMBL" id="JAGINW010000001">
    <property type="protein sequence ID" value="MBP2321603.1"/>
    <property type="molecule type" value="Genomic_DNA"/>
</dbReference>
<reference evidence="1 2" key="1">
    <citation type="submission" date="2021-03" db="EMBL/GenBank/DDBJ databases">
        <title>Sequencing the genomes of 1000 actinobacteria strains.</title>
        <authorList>
            <person name="Klenk H.-P."/>
        </authorList>
    </citation>
    <scope>NUCLEOTIDE SEQUENCE [LARGE SCALE GENOMIC DNA]</scope>
    <source>
        <strain evidence="1 2">DSM 46670</strain>
    </source>
</reference>
<gene>
    <name evidence="1" type="ORF">JOF56_001988</name>
</gene>
<sequence>MAQTPKPMPGFSAPAAGLAPVAGQVEATRRKAEIDGLSLDPAAATALINTIARLRGRVDDLVGECAELDQPLKFGANFVGRTVAGRLQDTAAGSVTPVLTTFSQTLANLQAMVQAAAGRYMVTDEESARRMQRALSPFGLQADI</sequence>
<evidence type="ECO:0008006" key="3">
    <source>
        <dbReference type="Google" id="ProtNLM"/>
    </source>
</evidence>
<evidence type="ECO:0000313" key="2">
    <source>
        <dbReference type="Proteomes" id="UP001519332"/>
    </source>
</evidence>